<sequence length="90" mass="10186">MKSRVVNISIALTTYQVAIKELEGIVENDDRLLQVDAAVLKVLKARDQLEQSIVSSSDPLVQMIEHRLPIFDEQLRRLRPKIASLVHEGP</sequence>
<dbReference type="RefSeq" id="WP_345724804.1">
    <property type="nucleotide sequence ID" value="NZ_BAABRU010000037.1"/>
</dbReference>
<dbReference type="Proteomes" id="UP001428290">
    <property type="component" value="Unassembled WGS sequence"/>
</dbReference>
<protein>
    <submittedName>
        <fullName evidence="1">Uncharacterized protein</fullName>
    </submittedName>
</protein>
<keyword evidence="2" id="KW-1185">Reference proteome</keyword>
<accession>A0ABP9X766</accession>
<gene>
    <name evidence="1" type="ORF">Hgul01_05057</name>
</gene>
<reference evidence="1 2" key="1">
    <citation type="submission" date="2024-02" db="EMBL/GenBank/DDBJ databases">
        <title>Herpetosiphon gulosus NBRC 112829.</title>
        <authorList>
            <person name="Ichikawa N."/>
            <person name="Katano-Makiyama Y."/>
            <person name="Hidaka K."/>
        </authorList>
    </citation>
    <scope>NUCLEOTIDE SEQUENCE [LARGE SCALE GENOMIC DNA]</scope>
    <source>
        <strain evidence="1 2">NBRC 112829</strain>
    </source>
</reference>
<evidence type="ECO:0000313" key="2">
    <source>
        <dbReference type="Proteomes" id="UP001428290"/>
    </source>
</evidence>
<proteinExistence type="predicted"/>
<organism evidence="1 2">
    <name type="scientific">Herpetosiphon gulosus</name>
    <dbReference type="NCBI Taxonomy" id="1973496"/>
    <lineage>
        <taxon>Bacteria</taxon>
        <taxon>Bacillati</taxon>
        <taxon>Chloroflexota</taxon>
        <taxon>Chloroflexia</taxon>
        <taxon>Herpetosiphonales</taxon>
        <taxon>Herpetosiphonaceae</taxon>
        <taxon>Herpetosiphon</taxon>
    </lineage>
</organism>
<comment type="caution">
    <text evidence="1">The sequence shown here is derived from an EMBL/GenBank/DDBJ whole genome shotgun (WGS) entry which is preliminary data.</text>
</comment>
<evidence type="ECO:0000313" key="1">
    <source>
        <dbReference type="EMBL" id="GAA5531232.1"/>
    </source>
</evidence>
<dbReference type="EMBL" id="BAABRU010000037">
    <property type="protein sequence ID" value="GAA5531232.1"/>
    <property type="molecule type" value="Genomic_DNA"/>
</dbReference>
<name>A0ABP9X766_9CHLR</name>